<organism evidence="2 3">
    <name type="scientific">Thiorhodovibrio frisius</name>
    <dbReference type="NCBI Taxonomy" id="631362"/>
    <lineage>
        <taxon>Bacteria</taxon>
        <taxon>Pseudomonadati</taxon>
        <taxon>Pseudomonadota</taxon>
        <taxon>Gammaproteobacteria</taxon>
        <taxon>Chromatiales</taxon>
        <taxon>Chromatiaceae</taxon>
        <taxon>Thiorhodovibrio</taxon>
    </lineage>
</organism>
<dbReference type="AlphaFoldDB" id="H8Z6K4"/>
<accession>H8Z6K4</accession>
<dbReference type="HOGENOM" id="CLU_1330391_0_0_6"/>
<name>H8Z6K4_9GAMM</name>
<dbReference type="RefSeq" id="WP_009150107.1">
    <property type="nucleotide sequence ID" value="NZ_CP121471.1"/>
</dbReference>
<gene>
    <name evidence="2" type="ORF">Thi970DRAFT_03294</name>
</gene>
<reference evidence="3" key="1">
    <citation type="submission" date="2011-06" db="EMBL/GenBank/DDBJ databases">
        <authorList>
            <consortium name="US DOE Joint Genome Institute (JGI-PGF)"/>
            <person name="Lucas S."/>
            <person name="Han J."/>
            <person name="Lapidus A."/>
            <person name="Cheng J.-F."/>
            <person name="Goodwin L."/>
            <person name="Pitluck S."/>
            <person name="Peters L."/>
            <person name="Land M.L."/>
            <person name="Hauser L."/>
            <person name="Vogl K."/>
            <person name="Liu Z."/>
            <person name="Overmann J."/>
            <person name="Frigaard N.-U."/>
            <person name="Bryant D.A."/>
            <person name="Woyke T.J."/>
        </authorList>
    </citation>
    <scope>NUCLEOTIDE SEQUENCE [LARGE SCALE GENOMIC DNA]</scope>
    <source>
        <strain evidence="3">970</strain>
    </source>
</reference>
<dbReference type="Proteomes" id="UP000002964">
    <property type="component" value="Unassembled WGS sequence"/>
</dbReference>
<keyword evidence="3" id="KW-1185">Reference proteome</keyword>
<proteinExistence type="predicted"/>
<feature type="region of interest" description="Disordered" evidence="1">
    <location>
        <begin position="189"/>
        <end position="209"/>
    </location>
</feature>
<evidence type="ECO:0000313" key="2">
    <source>
        <dbReference type="EMBL" id="EIC19702.1"/>
    </source>
</evidence>
<dbReference type="OrthoDB" id="5793705at2"/>
<sequence length="209" mass="22909">MQLRFAYRGTGEEYVSAKGWEQTTLKRCPLHPQGGCHFARHGTYARISPPGTLICRYYCPEGHRTFSLLPDCYAAQLTGQLSEVEDVVKAVENAPSQAVACEQLRPDIELPGVQRWVGRRVGAVRLALHLLKGLLPERFADCAATLSAFALTLGLLDGCGVLVVLRGIAEPWLQQLPAPLGFRPRHRVVGGRRAARQHPTGADPPGKNR</sequence>
<dbReference type="EMBL" id="JH603170">
    <property type="protein sequence ID" value="EIC19702.1"/>
    <property type="molecule type" value="Genomic_DNA"/>
</dbReference>
<evidence type="ECO:0000256" key="1">
    <source>
        <dbReference type="SAM" id="MobiDB-lite"/>
    </source>
</evidence>
<dbReference type="eggNOG" id="ENOG5032KXU">
    <property type="taxonomic scope" value="Bacteria"/>
</dbReference>
<evidence type="ECO:0000313" key="3">
    <source>
        <dbReference type="Proteomes" id="UP000002964"/>
    </source>
</evidence>
<reference evidence="2 3" key="2">
    <citation type="submission" date="2011-11" db="EMBL/GenBank/DDBJ databases">
        <authorList>
            <consortium name="US DOE Joint Genome Institute"/>
            <person name="Lucas S."/>
            <person name="Han J."/>
            <person name="Lapidus A."/>
            <person name="Cheng J.-F."/>
            <person name="Goodwin L."/>
            <person name="Pitluck S."/>
            <person name="Peters L."/>
            <person name="Ovchinnikova G."/>
            <person name="Zhang X."/>
            <person name="Detter J.C."/>
            <person name="Han C."/>
            <person name="Tapia R."/>
            <person name="Land M."/>
            <person name="Hauser L."/>
            <person name="Kyrpides N."/>
            <person name="Ivanova N."/>
            <person name="Pagani I."/>
            <person name="Vogl K."/>
            <person name="Liu Z."/>
            <person name="Overmann J."/>
            <person name="Frigaard N.-U."/>
            <person name="Bryant D."/>
            <person name="Woyke T."/>
        </authorList>
    </citation>
    <scope>NUCLEOTIDE SEQUENCE [LARGE SCALE GENOMIC DNA]</scope>
    <source>
        <strain evidence="2 3">970</strain>
    </source>
</reference>
<protein>
    <submittedName>
        <fullName evidence="2">Uncharacterized protein</fullName>
    </submittedName>
</protein>
<dbReference type="STRING" id="631362.Thi970DRAFT_03294"/>